<evidence type="ECO:0000259" key="5">
    <source>
        <dbReference type="PROSITE" id="PS50172"/>
    </source>
</evidence>
<name>C1MGQ8_MICPC</name>
<feature type="compositionally biased region" description="Gly residues" evidence="4">
    <location>
        <begin position="222"/>
        <end position="231"/>
    </location>
</feature>
<gene>
    <name evidence="6" type="ORF">MICPUCDRAFT_49905</name>
</gene>
<protein>
    <submittedName>
        <fullName evidence="6">Predicted protein</fullName>
    </submittedName>
</protein>
<dbReference type="Pfam" id="PF00533">
    <property type="entry name" value="BRCT"/>
    <property type="match status" value="1"/>
</dbReference>
<feature type="compositionally biased region" description="Low complexity" evidence="4">
    <location>
        <begin position="191"/>
        <end position="213"/>
    </location>
</feature>
<dbReference type="InterPro" id="IPR051579">
    <property type="entry name" value="DDR_Transcriptional_Reg"/>
</dbReference>
<dbReference type="GO" id="GO:0005634">
    <property type="term" value="C:nucleus"/>
    <property type="evidence" value="ECO:0007669"/>
    <property type="project" value="UniProtKB-SubCell"/>
</dbReference>
<dbReference type="Gene3D" id="3.40.50.10190">
    <property type="entry name" value="BRCT domain"/>
    <property type="match status" value="1"/>
</dbReference>
<feature type="domain" description="BRCT" evidence="5">
    <location>
        <begin position="595"/>
        <end position="685"/>
    </location>
</feature>
<evidence type="ECO:0000256" key="4">
    <source>
        <dbReference type="SAM" id="MobiDB-lite"/>
    </source>
</evidence>
<feature type="compositionally biased region" description="Basic and acidic residues" evidence="4">
    <location>
        <begin position="416"/>
        <end position="428"/>
    </location>
</feature>
<feature type="compositionally biased region" description="Acidic residues" evidence="4">
    <location>
        <begin position="335"/>
        <end position="349"/>
    </location>
</feature>
<dbReference type="eggNOG" id="KOG2043">
    <property type="taxonomic scope" value="Eukaryota"/>
</dbReference>
<keyword evidence="2" id="KW-0227">DNA damage</keyword>
<sequence length="803" mass="81484">MAETQLMSTQLLPADAEPPGSALLGASAASPLLGGTGGATGGATPLVPGATIAAAPTLEVSPFGEGVAPAAAASPPAAYRARADDVVVDDDFAAAETQPVDDDATQAPPDWTGDSDEEEDAMAVDAEDDDDAARYAGATCPAPSMSEEDADDDDAFFAAATQAVGRAPAATADAETDGIREDGGKRDFSEAAATAVAVGGSDADADAATVSTGVPDSQATSAGGGRGGSVGGPARTPSEGWYRKASASAPSVERAPAVVGGGGGDGGKESESFGGGGGGGSSGAPGFLTTATKAAAWENAGGMYVDTQAMAPSKSASDGAVEDSQPSAAAAAADSDSDSDSDSDTEEPESAPHLIALDLPPALVPAEISDDSDLDDDDLDDDDDDLNAPPPAWSAYRLDGAGGVKGATGIEAFADVGKDSDEEEKKPDPSGPRRSGRARKQVLASPPPAPAAAAKGGGARKKARSPSPPTRSRSRSPSPPPASRQSIPTVSEAKTDVRCLSPRAARAVMESAKKAETLPRTAKRRKSFEVKVVWSRSPAASPKSNPLEVVEEEPGAGAAPVPAATRSVRGGKPPPARRGGGGGGGARTSPARKKLRTATTTAVKVLVSSALAAKDVEATTTAIKKLGGEVTTSTRDFTHFLTAKPLGRSKNVLCALMMGRPIVTETWVTASTRAGGFVDAGDHLCRDLAFERAQGFDMKATLENARDMCVFRQRRIHVIAPSKGAVAGKIGLIVELASIANAAATETEAEKSAPDDVVIVAATGEKSAPDERVSRRWRNKGYDLYDPEDVLRAIVKHQWKPRR</sequence>
<feature type="compositionally biased region" description="Acidic residues" evidence="4">
    <location>
        <begin position="146"/>
        <end position="155"/>
    </location>
</feature>
<dbReference type="InterPro" id="IPR036420">
    <property type="entry name" value="BRCT_dom_sf"/>
</dbReference>
<dbReference type="SMART" id="SM00292">
    <property type="entry name" value="BRCT"/>
    <property type="match status" value="1"/>
</dbReference>
<dbReference type="GO" id="GO:0006974">
    <property type="term" value="P:DNA damage response"/>
    <property type="evidence" value="ECO:0007669"/>
    <property type="project" value="UniProtKB-KW"/>
</dbReference>
<organism evidence="7">
    <name type="scientific">Micromonas pusilla (strain CCMP1545)</name>
    <name type="common">Picoplanktonic green alga</name>
    <dbReference type="NCBI Taxonomy" id="564608"/>
    <lineage>
        <taxon>Eukaryota</taxon>
        <taxon>Viridiplantae</taxon>
        <taxon>Chlorophyta</taxon>
        <taxon>Mamiellophyceae</taxon>
        <taxon>Mamiellales</taxon>
        <taxon>Mamiellaceae</taxon>
        <taxon>Micromonas</taxon>
    </lineage>
</organism>
<dbReference type="KEGG" id="mpp:MICPUCDRAFT_49905"/>
<dbReference type="PANTHER" id="PTHR23196:SF1">
    <property type="entry name" value="PAX-INTERACTING PROTEIN 1"/>
    <property type="match status" value="1"/>
</dbReference>
<dbReference type="EMBL" id="GG663735">
    <property type="protein sequence ID" value="EEH60073.1"/>
    <property type="molecule type" value="Genomic_DNA"/>
</dbReference>
<evidence type="ECO:0000313" key="7">
    <source>
        <dbReference type="Proteomes" id="UP000001876"/>
    </source>
</evidence>
<feature type="compositionally biased region" description="Low complexity" evidence="4">
    <location>
        <begin position="555"/>
        <end position="564"/>
    </location>
</feature>
<dbReference type="AlphaFoldDB" id="C1MGQ8"/>
<feature type="region of interest" description="Disordered" evidence="4">
    <location>
        <begin position="311"/>
        <end position="598"/>
    </location>
</feature>
<dbReference type="CDD" id="cd17744">
    <property type="entry name" value="BRCT_MDC1_rpt1"/>
    <property type="match status" value="1"/>
</dbReference>
<feature type="region of interest" description="Disordered" evidence="4">
    <location>
        <begin position="91"/>
        <end position="287"/>
    </location>
</feature>
<evidence type="ECO:0000313" key="6">
    <source>
        <dbReference type="EMBL" id="EEH60073.1"/>
    </source>
</evidence>
<feature type="region of interest" description="Disordered" evidence="4">
    <location>
        <begin position="1"/>
        <end position="23"/>
    </location>
</feature>
<feature type="compositionally biased region" description="Acidic residues" evidence="4">
    <location>
        <begin position="368"/>
        <end position="386"/>
    </location>
</feature>
<dbReference type="RefSeq" id="XP_003054821.1">
    <property type="nucleotide sequence ID" value="XM_003054775.1"/>
</dbReference>
<dbReference type="PANTHER" id="PTHR23196">
    <property type="entry name" value="PAX TRANSCRIPTION ACTIVATION DOMAIN INTERACTING PROTEIN"/>
    <property type="match status" value="1"/>
</dbReference>
<dbReference type="PROSITE" id="PS50172">
    <property type="entry name" value="BRCT"/>
    <property type="match status" value="1"/>
</dbReference>
<evidence type="ECO:0000256" key="2">
    <source>
        <dbReference type="ARBA" id="ARBA00022763"/>
    </source>
</evidence>
<dbReference type="InterPro" id="IPR001357">
    <property type="entry name" value="BRCT_dom"/>
</dbReference>
<dbReference type="GeneID" id="9681260"/>
<feature type="compositionally biased region" description="Gly residues" evidence="4">
    <location>
        <begin position="273"/>
        <end position="283"/>
    </location>
</feature>
<keyword evidence="3" id="KW-0539">Nucleus</keyword>
<comment type="subcellular location">
    <subcellularLocation>
        <location evidence="1">Nucleus</location>
    </subcellularLocation>
</comment>
<accession>C1MGQ8</accession>
<reference evidence="6 7" key="1">
    <citation type="journal article" date="2009" name="Science">
        <title>Green evolution and dynamic adaptations revealed by genomes of the marine picoeukaryotes Micromonas.</title>
        <authorList>
            <person name="Worden A.Z."/>
            <person name="Lee J.H."/>
            <person name="Mock T."/>
            <person name="Rouze P."/>
            <person name="Simmons M.P."/>
            <person name="Aerts A.L."/>
            <person name="Allen A.E."/>
            <person name="Cuvelier M.L."/>
            <person name="Derelle E."/>
            <person name="Everett M.V."/>
            <person name="Foulon E."/>
            <person name="Grimwood J."/>
            <person name="Gundlach H."/>
            <person name="Henrissat B."/>
            <person name="Napoli C."/>
            <person name="McDonald S.M."/>
            <person name="Parker M.S."/>
            <person name="Rombauts S."/>
            <person name="Salamov A."/>
            <person name="Von Dassow P."/>
            <person name="Badger J.H."/>
            <person name="Coutinho P.M."/>
            <person name="Demir E."/>
            <person name="Dubchak I."/>
            <person name="Gentemann C."/>
            <person name="Eikrem W."/>
            <person name="Gready J.E."/>
            <person name="John U."/>
            <person name="Lanier W."/>
            <person name="Lindquist E.A."/>
            <person name="Lucas S."/>
            <person name="Mayer K.F."/>
            <person name="Moreau H."/>
            <person name="Not F."/>
            <person name="Otillar R."/>
            <person name="Panaud O."/>
            <person name="Pangilinan J."/>
            <person name="Paulsen I."/>
            <person name="Piegu B."/>
            <person name="Poliakov A."/>
            <person name="Robbens S."/>
            <person name="Schmutz J."/>
            <person name="Toulza E."/>
            <person name="Wyss T."/>
            <person name="Zelensky A."/>
            <person name="Zhou K."/>
            <person name="Armbrust E.V."/>
            <person name="Bhattacharya D."/>
            <person name="Goodenough U.W."/>
            <person name="Van de Peer Y."/>
            <person name="Grigoriev I.V."/>
        </authorList>
    </citation>
    <scope>NUCLEOTIDE SEQUENCE [LARGE SCALE GENOMIC DNA]</scope>
    <source>
        <strain evidence="6 7">CCMP1545</strain>
    </source>
</reference>
<proteinExistence type="predicted"/>
<dbReference type="OrthoDB" id="342264at2759"/>
<feature type="compositionally biased region" description="Basic and acidic residues" evidence="4">
    <location>
        <begin position="177"/>
        <end position="189"/>
    </location>
</feature>
<dbReference type="SUPFAM" id="SSF52113">
    <property type="entry name" value="BRCT domain"/>
    <property type="match status" value="1"/>
</dbReference>
<evidence type="ECO:0000256" key="1">
    <source>
        <dbReference type="ARBA" id="ARBA00004123"/>
    </source>
</evidence>
<keyword evidence="7" id="KW-1185">Reference proteome</keyword>
<feature type="compositionally biased region" description="Acidic residues" evidence="4">
    <location>
        <begin position="91"/>
        <end position="104"/>
    </location>
</feature>
<feature type="compositionally biased region" description="Acidic residues" evidence="4">
    <location>
        <begin position="113"/>
        <end position="131"/>
    </location>
</feature>
<feature type="compositionally biased region" description="Polar residues" evidence="4">
    <location>
        <begin position="1"/>
        <end position="11"/>
    </location>
</feature>
<dbReference type="STRING" id="564608.C1MGQ8"/>
<evidence type="ECO:0000256" key="3">
    <source>
        <dbReference type="ARBA" id="ARBA00023242"/>
    </source>
</evidence>
<dbReference type="Proteomes" id="UP000001876">
    <property type="component" value="Unassembled WGS sequence"/>
</dbReference>